<proteinExistence type="predicted"/>
<evidence type="ECO:0000313" key="2">
    <source>
        <dbReference type="EMBL" id="MBJ3776700.1"/>
    </source>
</evidence>
<keyword evidence="3" id="KW-1185">Reference proteome</keyword>
<accession>A0A934IRG1</accession>
<protein>
    <submittedName>
        <fullName evidence="2">Glutathione S-transferase family protein</fullName>
    </submittedName>
</protein>
<dbReference type="Gene3D" id="1.20.1050.10">
    <property type="match status" value="1"/>
</dbReference>
<dbReference type="GO" id="GO:0006559">
    <property type="term" value="P:L-phenylalanine catabolic process"/>
    <property type="evidence" value="ECO:0007669"/>
    <property type="project" value="TreeGrafter"/>
</dbReference>
<dbReference type="PANTHER" id="PTHR42673:SF4">
    <property type="entry name" value="MALEYLACETOACETATE ISOMERASE"/>
    <property type="match status" value="1"/>
</dbReference>
<gene>
    <name evidence="2" type="ORF">JCR33_13420</name>
</gene>
<dbReference type="CDD" id="cd03194">
    <property type="entry name" value="GST_C_3"/>
    <property type="match status" value="1"/>
</dbReference>
<name>A0A934IRG1_9HYPH</name>
<evidence type="ECO:0000259" key="1">
    <source>
        <dbReference type="PROSITE" id="PS50404"/>
    </source>
</evidence>
<dbReference type="Proteomes" id="UP000609531">
    <property type="component" value="Unassembled WGS sequence"/>
</dbReference>
<dbReference type="GO" id="GO:0006749">
    <property type="term" value="P:glutathione metabolic process"/>
    <property type="evidence" value="ECO:0007669"/>
    <property type="project" value="TreeGrafter"/>
</dbReference>
<evidence type="ECO:0000313" key="3">
    <source>
        <dbReference type="Proteomes" id="UP000609531"/>
    </source>
</evidence>
<comment type="caution">
    <text evidence="2">The sequence shown here is derived from an EMBL/GenBank/DDBJ whole genome shotgun (WGS) entry which is preliminary data.</text>
</comment>
<sequence>MSYTIVVGNKNYSSWSMRAWLVIDHFGLDYEEDLVPLDEADTRARLLAYSPAGKVPTLIDRGRAVWDSLAIIEYLAERHPDLPIWPADPMERALARSLSAEMHSGFQALRSACPMNLRKTFPFRRRGGRRAERDVARIEALIGDRIARSGGPFLFGEWGAVDAMYAPVTARLTGYSWPVSKVTLSYCAAVQQEASYRRWYKAGVVEPWVIPADEVK</sequence>
<dbReference type="GO" id="GO:0004364">
    <property type="term" value="F:glutathione transferase activity"/>
    <property type="evidence" value="ECO:0007669"/>
    <property type="project" value="TreeGrafter"/>
</dbReference>
<organism evidence="2 3">
    <name type="scientific">Acuticoccus mangrovi</name>
    <dbReference type="NCBI Taxonomy" id="2796142"/>
    <lineage>
        <taxon>Bacteria</taxon>
        <taxon>Pseudomonadati</taxon>
        <taxon>Pseudomonadota</taxon>
        <taxon>Alphaproteobacteria</taxon>
        <taxon>Hyphomicrobiales</taxon>
        <taxon>Amorphaceae</taxon>
        <taxon>Acuticoccus</taxon>
    </lineage>
</organism>
<dbReference type="RefSeq" id="WP_198882592.1">
    <property type="nucleotide sequence ID" value="NZ_JAEKJA010000010.1"/>
</dbReference>
<dbReference type="CDD" id="cd03043">
    <property type="entry name" value="GST_N_1"/>
    <property type="match status" value="1"/>
</dbReference>
<dbReference type="InterPro" id="IPR040079">
    <property type="entry name" value="Glutathione_S-Trfase"/>
</dbReference>
<dbReference type="Gene3D" id="3.40.30.10">
    <property type="entry name" value="Glutaredoxin"/>
    <property type="match status" value="1"/>
</dbReference>
<dbReference type="AlphaFoldDB" id="A0A934IRG1"/>
<feature type="domain" description="GST N-terminal" evidence="1">
    <location>
        <begin position="3"/>
        <end position="83"/>
    </location>
</feature>
<dbReference type="Pfam" id="PF13409">
    <property type="entry name" value="GST_N_2"/>
    <property type="match status" value="1"/>
</dbReference>
<dbReference type="PANTHER" id="PTHR42673">
    <property type="entry name" value="MALEYLACETOACETATE ISOMERASE"/>
    <property type="match status" value="1"/>
</dbReference>
<dbReference type="EMBL" id="JAEKJA010000010">
    <property type="protein sequence ID" value="MBJ3776700.1"/>
    <property type="molecule type" value="Genomic_DNA"/>
</dbReference>
<dbReference type="SFLD" id="SFLDS00019">
    <property type="entry name" value="Glutathione_Transferase_(cytos"/>
    <property type="match status" value="1"/>
</dbReference>
<dbReference type="InterPro" id="IPR004045">
    <property type="entry name" value="Glutathione_S-Trfase_N"/>
</dbReference>
<dbReference type="SUPFAM" id="SSF47616">
    <property type="entry name" value="GST C-terminal domain-like"/>
    <property type="match status" value="1"/>
</dbReference>
<dbReference type="InterPro" id="IPR036249">
    <property type="entry name" value="Thioredoxin-like_sf"/>
</dbReference>
<dbReference type="SUPFAM" id="SSF52833">
    <property type="entry name" value="Thioredoxin-like"/>
    <property type="match status" value="1"/>
</dbReference>
<dbReference type="PROSITE" id="PS50404">
    <property type="entry name" value="GST_NTER"/>
    <property type="match status" value="1"/>
</dbReference>
<dbReference type="GO" id="GO:0016034">
    <property type="term" value="F:maleylacetoacetate isomerase activity"/>
    <property type="evidence" value="ECO:0007669"/>
    <property type="project" value="TreeGrafter"/>
</dbReference>
<dbReference type="InterPro" id="IPR036282">
    <property type="entry name" value="Glutathione-S-Trfase_C_sf"/>
</dbReference>
<reference evidence="2" key="1">
    <citation type="submission" date="2020-12" db="EMBL/GenBank/DDBJ databases">
        <title>Bacterial taxonomy.</title>
        <authorList>
            <person name="Pan X."/>
        </authorList>
    </citation>
    <scope>NUCLEOTIDE SEQUENCE</scope>
    <source>
        <strain evidence="2">B2012</strain>
    </source>
</reference>